<feature type="signal peptide" evidence="1">
    <location>
        <begin position="1"/>
        <end position="23"/>
    </location>
</feature>
<dbReference type="RefSeq" id="WP_046561856.1">
    <property type="nucleotide sequence ID" value="NZ_CP010975.1"/>
</dbReference>
<keyword evidence="3" id="KW-1185">Reference proteome</keyword>
<dbReference type="AlphaFoldDB" id="A0A0F6RDE9"/>
<evidence type="ECO:0000256" key="1">
    <source>
        <dbReference type="SAM" id="SignalP"/>
    </source>
</evidence>
<dbReference type="KEGG" id="kge:TQ33_1901"/>
<evidence type="ECO:0000313" key="3">
    <source>
        <dbReference type="Proteomes" id="UP000034071"/>
    </source>
</evidence>
<reference evidence="2 3" key="1">
    <citation type="submission" date="2015-02" db="EMBL/GenBank/DDBJ databases">
        <title>Complete genome sequence of Kangiella geojedonensis strain YCS-5T.</title>
        <authorList>
            <person name="Kim K.M."/>
        </authorList>
    </citation>
    <scope>NUCLEOTIDE SEQUENCE [LARGE SCALE GENOMIC DNA]</scope>
    <source>
        <strain evidence="2 3">YCS-5</strain>
    </source>
</reference>
<sequence length="212" mass="23129">MKVILPTIALGLAAQLLAVTAIAKSQNTDMRTASCKSSVEIAQPKYEGFAVCSTAKTEESEEELLKQFVPITGKSQVELKSPTTGNSCIANVPYSYSESKLGSSCKMGTQSVTDIDYFHYEYGACNYYTRQGSMWWEHISGASYLLQEKNGSSWYTVYSGSSSATMFNKVPGPNGKSYQLRLRATVNGQTGSWHNYSVYVPGCWNGGGPEPK</sequence>
<feature type="chain" id="PRO_5002509189" evidence="1">
    <location>
        <begin position="24"/>
        <end position="212"/>
    </location>
</feature>
<dbReference type="EMBL" id="CP010975">
    <property type="protein sequence ID" value="AKE52836.1"/>
    <property type="molecule type" value="Genomic_DNA"/>
</dbReference>
<dbReference type="HOGENOM" id="CLU_1298401_0_0_6"/>
<evidence type="ECO:0000313" key="2">
    <source>
        <dbReference type="EMBL" id="AKE52836.1"/>
    </source>
</evidence>
<proteinExistence type="predicted"/>
<keyword evidence="1" id="KW-0732">Signal</keyword>
<protein>
    <submittedName>
        <fullName evidence="2">Uncharacterized protein</fullName>
    </submittedName>
</protein>
<dbReference type="OrthoDB" id="6316087at2"/>
<dbReference type="Proteomes" id="UP000034071">
    <property type="component" value="Chromosome"/>
</dbReference>
<accession>A0A0F6RDE9</accession>
<name>A0A0F6RDE9_9GAMM</name>
<gene>
    <name evidence="2" type="ORF">TQ33_1901</name>
</gene>
<organism evidence="2 3">
    <name type="scientific">Kangiella geojedonensis</name>
    <dbReference type="NCBI Taxonomy" id="914150"/>
    <lineage>
        <taxon>Bacteria</taxon>
        <taxon>Pseudomonadati</taxon>
        <taxon>Pseudomonadota</taxon>
        <taxon>Gammaproteobacteria</taxon>
        <taxon>Kangiellales</taxon>
        <taxon>Kangiellaceae</taxon>
        <taxon>Kangiella</taxon>
    </lineage>
</organism>